<dbReference type="Gene3D" id="2.60.120.330">
    <property type="entry name" value="B-lactam Antibiotic, Isopenicillin N Synthase, Chain"/>
    <property type="match status" value="1"/>
</dbReference>
<dbReference type="SUPFAM" id="SSF51197">
    <property type="entry name" value="Clavaminate synthase-like"/>
    <property type="match status" value="1"/>
</dbReference>
<accession>A0AAD5XYJ5</accession>
<name>A0AAD5XYJ5_9FUNG</name>
<dbReference type="InterPro" id="IPR005123">
    <property type="entry name" value="Oxoglu/Fe-dep_dioxygenase_dom"/>
</dbReference>
<dbReference type="GO" id="GO:0016491">
    <property type="term" value="F:oxidoreductase activity"/>
    <property type="evidence" value="ECO:0007669"/>
    <property type="project" value="UniProtKB-KW"/>
</dbReference>
<evidence type="ECO:0000313" key="4">
    <source>
        <dbReference type="Proteomes" id="UP001211065"/>
    </source>
</evidence>
<protein>
    <submittedName>
        <fullName evidence="3">Envelope glycoprotein</fullName>
    </submittedName>
</protein>
<feature type="domain" description="Fe2OG dioxygenase" evidence="2">
    <location>
        <begin position="178"/>
        <end position="283"/>
    </location>
</feature>
<keyword evidence="3" id="KW-0946">Virion</keyword>
<keyword evidence="1" id="KW-0479">Metal-binding</keyword>
<dbReference type="PANTHER" id="PTHR47990">
    <property type="entry name" value="2-OXOGLUTARATE (2OG) AND FE(II)-DEPENDENT OXYGENASE SUPERFAMILY PROTEIN-RELATED"/>
    <property type="match status" value="1"/>
</dbReference>
<dbReference type="AlphaFoldDB" id="A0AAD5XYJ5"/>
<dbReference type="Pfam" id="PF03171">
    <property type="entry name" value="2OG-FeII_Oxy"/>
    <property type="match status" value="1"/>
</dbReference>
<dbReference type="EMBL" id="JADGJW010000700">
    <property type="protein sequence ID" value="KAJ3213542.1"/>
    <property type="molecule type" value="Genomic_DNA"/>
</dbReference>
<evidence type="ECO:0000313" key="3">
    <source>
        <dbReference type="EMBL" id="KAJ3213542.1"/>
    </source>
</evidence>
<dbReference type="Proteomes" id="UP001211065">
    <property type="component" value="Unassembled WGS sequence"/>
</dbReference>
<gene>
    <name evidence="3" type="primary">F3H</name>
    <name evidence="3" type="ORF">HK099_007348</name>
</gene>
<sequence length="331" mass="38246">MPAVSPYIEIPTIDISGLYFQQPDPNYKLASKRLFNAVKEFGFANIINHNLLHSNQEKLNSESVKFFQDKDASVRNSVRRNEFTSRGFADNELTKQKLDNKMVFDFANPLTETPKSLDLQNYSEGINQWPKDREEFKNSCLTQFFALDKLALIIFKALIFELNLDFDTVYKSLDLDFREAKMRLNYYPIEKDVSFGVYDHADPGLITLLWQQKSGLEAFHVKTQQWLKVNPIEGAFVLNIGDMFQVLSNNVLKAAIHRVKMDGDSTVTAENNYRLSSPFFFNPGFKSTVKPFTKSEKPVYKALNWAEFRLKRTLGNYADHGLEVQIDQYLI</sequence>
<dbReference type="InterPro" id="IPR027443">
    <property type="entry name" value="IPNS-like_sf"/>
</dbReference>
<dbReference type="InterPro" id="IPR050231">
    <property type="entry name" value="Iron_ascorbate_oxido_reductase"/>
</dbReference>
<proteinExistence type="inferred from homology"/>
<dbReference type="InterPro" id="IPR044861">
    <property type="entry name" value="IPNS-like_FE2OG_OXY"/>
</dbReference>
<reference evidence="3" key="1">
    <citation type="submission" date="2020-05" db="EMBL/GenBank/DDBJ databases">
        <title>Phylogenomic resolution of chytrid fungi.</title>
        <authorList>
            <person name="Stajich J.E."/>
            <person name="Amses K."/>
            <person name="Simmons R."/>
            <person name="Seto K."/>
            <person name="Myers J."/>
            <person name="Bonds A."/>
            <person name="Quandt C.A."/>
            <person name="Barry K."/>
            <person name="Liu P."/>
            <person name="Grigoriev I."/>
            <person name="Longcore J.E."/>
            <person name="James T.Y."/>
        </authorList>
    </citation>
    <scope>NUCLEOTIDE SEQUENCE</scope>
    <source>
        <strain evidence="3">JEL0476</strain>
    </source>
</reference>
<evidence type="ECO:0000259" key="2">
    <source>
        <dbReference type="PROSITE" id="PS51471"/>
    </source>
</evidence>
<keyword evidence="3" id="KW-0261">Viral envelope protein</keyword>
<comment type="similarity">
    <text evidence="1">Belongs to the iron/ascorbate-dependent oxidoreductase family.</text>
</comment>
<keyword evidence="4" id="KW-1185">Reference proteome</keyword>
<dbReference type="GO" id="GO:0046872">
    <property type="term" value="F:metal ion binding"/>
    <property type="evidence" value="ECO:0007669"/>
    <property type="project" value="UniProtKB-KW"/>
</dbReference>
<keyword evidence="1" id="KW-0560">Oxidoreductase</keyword>
<organism evidence="3 4">
    <name type="scientific">Clydaea vesicula</name>
    <dbReference type="NCBI Taxonomy" id="447962"/>
    <lineage>
        <taxon>Eukaryota</taxon>
        <taxon>Fungi</taxon>
        <taxon>Fungi incertae sedis</taxon>
        <taxon>Chytridiomycota</taxon>
        <taxon>Chytridiomycota incertae sedis</taxon>
        <taxon>Chytridiomycetes</taxon>
        <taxon>Lobulomycetales</taxon>
        <taxon>Lobulomycetaceae</taxon>
        <taxon>Clydaea</taxon>
    </lineage>
</organism>
<dbReference type="PROSITE" id="PS51471">
    <property type="entry name" value="FE2OG_OXY"/>
    <property type="match status" value="1"/>
</dbReference>
<keyword evidence="1" id="KW-0408">Iron</keyword>
<comment type="caution">
    <text evidence="3">The sequence shown here is derived from an EMBL/GenBank/DDBJ whole genome shotgun (WGS) entry which is preliminary data.</text>
</comment>
<dbReference type="InterPro" id="IPR026992">
    <property type="entry name" value="DIOX_N"/>
</dbReference>
<dbReference type="Pfam" id="PF14226">
    <property type="entry name" value="DIOX_N"/>
    <property type="match status" value="1"/>
</dbReference>
<evidence type="ECO:0000256" key="1">
    <source>
        <dbReference type="RuleBase" id="RU003682"/>
    </source>
</evidence>